<dbReference type="Proteomes" id="UP000184510">
    <property type="component" value="Unassembled WGS sequence"/>
</dbReference>
<gene>
    <name evidence="6" type="ORF">SAMN02745181_3865</name>
</gene>
<keyword evidence="2" id="KW-0805">Transcription regulation</keyword>
<dbReference type="CDD" id="cd05466">
    <property type="entry name" value="PBP2_LTTR_substrate"/>
    <property type="match status" value="1"/>
</dbReference>
<dbReference type="InterPro" id="IPR036388">
    <property type="entry name" value="WH-like_DNA-bd_sf"/>
</dbReference>
<dbReference type="GO" id="GO:0003700">
    <property type="term" value="F:DNA-binding transcription factor activity"/>
    <property type="evidence" value="ECO:0007669"/>
    <property type="project" value="InterPro"/>
</dbReference>
<organism evidence="6 7">
    <name type="scientific">Rubritalea squalenifaciens DSM 18772</name>
    <dbReference type="NCBI Taxonomy" id="1123071"/>
    <lineage>
        <taxon>Bacteria</taxon>
        <taxon>Pseudomonadati</taxon>
        <taxon>Verrucomicrobiota</taxon>
        <taxon>Verrucomicrobiia</taxon>
        <taxon>Verrucomicrobiales</taxon>
        <taxon>Rubritaleaceae</taxon>
        <taxon>Rubritalea</taxon>
    </lineage>
</organism>
<sequence>MLKGGMDLRKLRYFLEVADAGSITAAAERLRMTQPALSRQVRAFEDEMGWPLLDRGAKSIQLTKQGKVVLREGKAILTAVEGGVERMRREIEGGVIRIGYAPSLGGEILKNAMGCFVQRHSGVKLELHDETTEEMRRKVLSGELDLMIGVRAHKADMEWVDLDSKKLVLAVPQGHALADKSRIRPSDLEGVRLLLLSRHDYPEYWSQVIHFFKDQGVNAKVAGEFDGIESLGVALRAGVGVALVAERASVGEGVRLIHMQPEPDPVSVAVGWRADRALDAMTSAFVEELSLNAQNAKSPGQTR</sequence>
<name>A0A1M6SQX7_9BACT</name>
<dbReference type="STRING" id="1123071.SAMN02745181_3865"/>
<dbReference type="PANTHER" id="PTHR30346">
    <property type="entry name" value="TRANSCRIPTIONAL DUAL REGULATOR HCAR-RELATED"/>
    <property type="match status" value="1"/>
</dbReference>
<dbReference type="SUPFAM" id="SSF53850">
    <property type="entry name" value="Periplasmic binding protein-like II"/>
    <property type="match status" value="1"/>
</dbReference>
<dbReference type="AlphaFoldDB" id="A0A1M6SQX7"/>
<dbReference type="PANTHER" id="PTHR30346:SF0">
    <property type="entry name" value="HCA OPERON TRANSCRIPTIONAL ACTIVATOR HCAR"/>
    <property type="match status" value="1"/>
</dbReference>
<dbReference type="FunFam" id="1.10.10.10:FF:000001">
    <property type="entry name" value="LysR family transcriptional regulator"/>
    <property type="match status" value="1"/>
</dbReference>
<keyword evidence="3 6" id="KW-0238">DNA-binding</keyword>
<proteinExistence type="inferred from homology"/>
<dbReference type="Pfam" id="PF00126">
    <property type="entry name" value="HTH_1"/>
    <property type="match status" value="1"/>
</dbReference>
<evidence type="ECO:0000259" key="5">
    <source>
        <dbReference type="PROSITE" id="PS50931"/>
    </source>
</evidence>
<comment type="similarity">
    <text evidence="1">Belongs to the LysR transcriptional regulatory family.</text>
</comment>
<evidence type="ECO:0000313" key="6">
    <source>
        <dbReference type="EMBL" id="SHK47037.1"/>
    </source>
</evidence>
<dbReference type="Gene3D" id="1.10.10.10">
    <property type="entry name" value="Winged helix-like DNA-binding domain superfamily/Winged helix DNA-binding domain"/>
    <property type="match status" value="1"/>
</dbReference>
<dbReference type="InterPro" id="IPR036390">
    <property type="entry name" value="WH_DNA-bd_sf"/>
</dbReference>
<feature type="domain" description="HTH lysR-type" evidence="5">
    <location>
        <begin position="6"/>
        <end position="63"/>
    </location>
</feature>
<dbReference type="EMBL" id="FQYR01000010">
    <property type="protein sequence ID" value="SHK47037.1"/>
    <property type="molecule type" value="Genomic_DNA"/>
</dbReference>
<dbReference type="GO" id="GO:0003677">
    <property type="term" value="F:DNA binding"/>
    <property type="evidence" value="ECO:0007669"/>
    <property type="project" value="UniProtKB-KW"/>
</dbReference>
<dbReference type="FunCoup" id="A0A1M6SQX7">
    <property type="interactions" value="42"/>
</dbReference>
<keyword evidence="4" id="KW-0804">Transcription</keyword>
<dbReference type="InterPro" id="IPR000847">
    <property type="entry name" value="LysR_HTH_N"/>
</dbReference>
<dbReference type="GO" id="GO:0032993">
    <property type="term" value="C:protein-DNA complex"/>
    <property type="evidence" value="ECO:0007669"/>
    <property type="project" value="TreeGrafter"/>
</dbReference>
<dbReference type="PRINTS" id="PR00039">
    <property type="entry name" value="HTHLYSR"/>
</dbReference>
<dbReference type="Pfam" id="PF03466">
    <property type="entry name" value="LysR_substrate"/>
    <property type="match status" value="1"/>
</dbReference>
<evidence type="ECO:0000313" key="7">
    <source>
        <dbReference type="Proteomes" id="UP000184510"/>
    </source>
</evidence>
<evidence type="ECO:0000256" key="1">
    <source>
        <dbReference type="ARBA" id="ARBA00009437"/>
    </source>
</evidence>
<accession>A0A1M6SQX7</accession>
<dbReference type="InterPro" id="IPR005119">
    <property type="entry name" value="LysR_subst-bd"/>
</dbReference>
<dbReference type="Gene3D" id="3.40.190.290">
    <property type="match status" value="1"/>
</dbReference>
<dbReference type="SUPFAM" id="SSF46785">
    <property type="entry name" value="Winged helix' DNA-binding domain"/>
    <property type="match status" value="1"/>
</dbReference>
<dbReference type="PROSITE" id="PS50931">
    <property type="entry name" value="HTH_LYSR"/>
    <property type="match status" value="1"/>
</dbReference>
<dbReference type="InParanoid" id="A0A1M6SQX7"/>
<evidence type="ECO:0000256" key="3">
    <source>
        <dbReference type="ARBA" id="ARBA00023125"/>
    </source>
</evidence>
<protein>
    <submittedName>
        <fullName evidence="6">DNA-binding transcriptional regulator, LysR family</fullName>
    </submittedName>
</protein>
<reference evidence="6 7" key="1">
    <citation type="submission" date="2016-11" db="EMBL/GenBank/DDBJ databases">
        <authorList>
            <person name="Jaros S."/>
            <person name="Januszkiewicz K."/>
            <person name="Wedrychowicz H."/>
        </authorList>
    </citation>
    <scope>NUCLEOTIDE SEQUENCE [LARGE SCALE GENOMIC DNA]</scope>
    <source>
        <strain evidence="6 7">DSM 18772</strain>
    </source>
</reference>
<evidence type="ECO:0000256" key="2">
    <source>
        <dbReference type="ARBA" id="ARBA00023015"/>
    </source>
</evidence>
<evidence type="ECO:0000256" key="4">
    <source>
        <dbReference type="ARBA" id="ARBA00023163"/>
    </source>
</evidence>
<keyword evidence="7" id="KW-1185">Reference proteome</keyword>